<dbReference type="SUPFAM" id="SSF56519">
    <property type="entry name" value="Penicillin binding protein dimerisation domain"/>
    <property type="match status" value="1"/>
</dbReference>
<evidence type="ECO:0000256" key="13">
    <source>
        <dbReference type="ARBA" id="ARBA00023316"/>
    </source>
</evidence>
<evidence type="ECO:0000256" key="2">
    <source>
        <dbReference type="ARBA" id="ARBA00004236"/>
    </source>
</evidence>
<evidence type="ECO:0000256" key="10">
    <source>
        <dbReference type="ARBA" id="ARBA00022984"/>
    </source>
</evidence>
<gene>
    <name evidence="18" type="primary">mrdA</name>
    <name evidence="18" type="ORF">ACFSAH_06275</name>
</gene>
<keyword evidence="7 15" id="KW-0812">Transmembrane</keyword>
<dbReference type="InterPro" id="IPR001460">
    <property type="entry name" value="PCN-bd_Tpept"/>
</dbReference>
<reference evidence="19" key="1">
    <citation type="journal article" date="2019" name="Int. J. Syst. Evol. Microbiol.">
        <title>The Global Catalogue of Microorganisms (GCM) 10K type strain sequencing project: providing services to taxonomists for standard genome sequencing and annotation.</title>
        <authorList>
            <consortium name="The Broad Institute Genomics Platform"/>
            <consortium name="The Broad Institute Genome Sequencing Center for Infectious Disease"/>
            <person name="Wu L."/>
            <person name="Ma J."/>
        </authorList>
    </citation>
    <scope>NUCLEOTIDE SEQUENCE [LARGE SCALE GENOMIC DNA]</scope>
    <source>
        <strain evidence="19">CCUG 53762</strain>
    </source>
</reference>
<keyword evidence="8 18" id="KW-0378">Hydrolase</keyword>
<evidence type="ECO:0000256" key="8">
    <source>
        <dbReference type="ARBA" id="ARBA00022801"/>
    </source>
</evidence>
<evidence type="ECO:0000256" key="14">
    <source>
        <dbReference type="SAM" id="MobiDB-lite"/>
    </source>
</evidence>
<organism evidence="18 19">
    <name type="scientific">Pseudopedobacter beijingensis</name>
    <dbReference type="NCBI Taxonomy" id="1207056"/>
    <lineage>
        <taxon>Bacteria</taxon>
        <taxon>Pseudomonadati</taxon>
        <taxon>Bacteroidota</taxon>
        <taxon>Sphingobacteriia</taxon>
        <taxon>Sphingobacteriales</taxon>
        <taxon>Sphingobacteriaceae</taxon>
        <taxon>Pseudopedobacter</taxon>
    </lineage>
</organism>
<evidence type="ECO:0000259" key="16">
    <source>
        <dbReference type="Pfam" id="PF00905"/>
    </source>
</evidence>
<evidence type="ECO:0000256" key="11">
    <source>
        <dbReference type="ARBA" id="ARBA00022989"/>
    </source>
</evidence>
<keyword evidence="12 15" id="KW-0472">Membrane</keyword>
<proteinExistence type="predicted"/>
<keyword evidence="4" id="KW-0997">Cell inner membrane</keyword>
<evidence type="ECO:0000256" key="7">
    <source>
        <dbReference type="ARBA" id="ARBA00022692"/>
    </source>
</evidence>
<keyword evidence="3" id="KW-1003">Cell membrane</keyword>
<evidence type="ECO:0000256" key="6">
    <source>
        <dbReference type="ARBA" id="ARBA00022670"/>
    </source>
</evidence>
<feature type="region of interest" description="Disordered" evidence="14">
    <location>
        <begin position="609"/>
        <end position="642"/>
    </location>
</feature>
<dbReference type="InterPro" id="IPR012338">
    <property type="entry name" value="Beta-lactam/transpept-like"/>
</dbReference>
<keyword evidence="19" id="KW-1185">Reference proteome</keyword>
<keyword evidence="5 18" id="KW-0121">Carboxypeptidase</keyword>
<dbReference type="Pfam" id="PF03717">
    <property type="entry name" value="PBP_dimer"/>
    <property type="match status" value="1"/>
</dbReference>
<evidence type="ECO:0000313" key="19">
    <source>
        <dbReference type="Proteomes" id="UP001597118"/>
    </source>
</evidence>
<dbReference type="RefSeq" id="WP_379661856.1">
    <property type="nucleotide sequence ID" value="NZ_JBHUDG010000004.1"/>
</dbReference>
<evidence type="ECO:0000256" key="9">
    <source>
        <dbReference type="ARBA" id="ARBA00022960"/>
    </source>
</evidence>
<dbReference type="Gene3D" id="3.40.710.10">
    <property type="entry name" value="DD-peptidase/beta-lactamase superfamily"/>
    <property type="match status" value="1"/>
</dbReference>
<dbReference type="Gene3D" id="3.30.1390.30">
    <property type="entry name" value="Penicillin-binding protein 2a, domain 3"/>
    <property type="match status" value="1"/>
</dbReference>
<evidence type="ECO:0000259" key="17">
    <source>
        <dbReference type="Pfam" id="PF03717"/>
    </source>
</evidence>
<comment type="subcellular location">
    <subcellularLocation>
        <location evidence="2">Cell membrane</location>
    </subcellularLocation>
    <subcellularLocation>
        <location evidence="1">Membrane</location>
        <topology evidence="1">Single-pass membrane protein</topology>
    </subcellularLocation>
</comment>
<keyword evidence="13" id="KW-0961">Cell wall biogenesis/degradation</keyword>
<dbReference type="NCBIfam" id="TIGR03423">
    <property type="entry name" value="pbp2_mrdA"/>
    <property type="match status" value="1"/>
</dbReference>
<evidence type="ECO:0000256" key="3">
    <source>
        <dbReference type="ARBA" id="ARBA00022475"/>
    </source>
</evidence>
<keyword evidence="11 15" id="KW-1133">Transmembrane helix</keyword>
<accession>A0ABW4IB07</accession>
<feature type="domain" description="Penicillin-binding protein dimerisation" evidence="17">
    <location>
        <begin position="50"/>
        <end position="213"/>
    </location>
</feature>
<comment type="caution">
    <text evidence="18">The sequence shown here is derived from an EMBL/GenBank/DDBJ whole genome shotgun (WGS) entry which is preliminary data.</text>
</comment>
<dbReference type="EC" id="3.4.16.4" evidence="18"/>
<dbReference type="InterPro" id="IPR036138">
    <property type="entry name" value="PBP_dimer_sf"/>
</dbReference>
<keyword evidence="9" id="KW-0133">Cell shape</keyword>
<dbReference type="InterPro" id="IPR017790">
    <property type="entry name" value="Penicillin-binding_protein_2"/>
</dbReference>
<keyword evidence="10" id="KW-0573">Peptidoglycan synthesis</keyword>
<dbReference type="PANTHER" id="PTHR30627">
    <property type="entry name" value="PEPTIDOGLYCAN D,D-TRANSPEPTIDASE"/>
    <property type="match status" value="1"/>
</dbReference>
<sequence length="642" mass="72393">MNSFFARKYVIQGIFILVAITLLSRLYYIQVVDDSYKLSADNNVLRKLVIYPARGIILDRNEKVLVQNEPIYDLMVVPGQVKPFDTLEFCRLIDITKEEFDKKFKKAVNYSRYRESLFEKQLSAFTYAALQEKLFEFPGFYVLNRSVRYYPDSTAAQLLGYIGEVNEREIEKSDNFYRLGDYIGKSGIERSYEDLLRGQRGVRNIMVDVHNREQGSFFEGRYDTLAVSGDKLISSLDKKLQLFGEKLMNNKIGSIVAIEPATGEVLAFVSSPKYDPNMMVGRQRGNNYMKLLKDPNKPMFIRPTQAEYPPGSIFKVINALIGQQFGAITPSTVFYCGGGYRYSSRGVMRCTHVHGSTNLIRSIEGSCNTYYGYVYNRLIDRTNLKPSVAYTRWRDAVNKFGIGSELGIDLPAERKGLLPSAEYYTKRWGSDKWGSSFNISLSIGQGELGITPLQMANTMAIVANRGFYYKPHLVKAVGDKKILKKEYSEKINVGVEERYFEPVIEGMSHVVNSPGGTGYYSKISDIEVCGKTGTVQNPHGADHSVFVAFAPRENPKIAIAVIIENAGYGSTWSAPIASLMIEKFIRDSISRPKAYVDRILNASFLPVPKRPAKPVVKKDSTTSNLQQTTQVQLSPATKKENE</sequence>
<dbReference type="InterPro" id="IPR050515">
    <property type="entry name" value="Beta-lactam/transpept"/>
</dbReference>
<dbReference type="SUPFAM" id="SSF56601">
    <property type="entry name" value="beta-lactamase/transpeptidase-like"/>
    <property type="match status" value="1"/>
</dbReference>
<dbReference type="PANTHER" id="PTHR30627:SF2">
    <property type="entry name" value="PEPTIDOGLYCAN D,D-TRANSPEPTIDASE MRDA"/>
    <property type="match status" value="1"/>
</dbReference>
<dbReference type="GO" id="GO:0009002">
    <property type="term" value="F:serine-type D-Ala-D-Ala carboxypeptidase activity"/>
    <property type="evidence" value="ECO:0007669"/>
    <property type="project" value="UniProtKB-EC"/>
</dbReference>
<name>A0ABW4IB07_9SPHI</name>
<dbReference type="Proteomes" id="UP001597118">
    <property type="component" value="Unassembled WGS sequence"/>
</dbReference>
<feature type="domain" description="Penicillin-binding protein transpeptidase" evidence="16">
    <location>
        <begin position="253"/>
        <end position="578"/>
    </location>
</feature>
<protein>
    <submittedName>
        <fullName evidence="18">Penicillin-binding protein 2</fullName>
        <ecNumber evidence="18">3.4.16.4</ecNumber>
    </submittedName>
</protein>
<evidence type="ECO:0000256" key="15">
    <source>
        <dbReference type="SAM" id="Phobius"/>
    </source>
</evidence>
<evidence type="ECO:0000256" key="1">
    <source>
        <dbReference type="ARBA" id="ARBA00004167"/>
    </source>
</evidence>
<feature type="compositionally biased region" description="Polar residues" evidence="14">
    <location>
        <begin position="621"/>
        <end position="635"/>
    </location>
</feature>
<evidence type="ECO:0000256" key="4">
    <source>
        <dbReference type="ARBA" id="ARBA00022519"/>
    </source>
</evidence>
<evidence type="ECO:0000256" key="5">
    <source>
        <dbReference type="ARBA" id="ARBA00022645"/>
    </source>
</evidence>
<dbReference type="Gene3D" id="3.90.1310.10">
    <property type="entry name" value="Penicillin-binding protein 2a (Domain 2)"/>
    <property type="match status" value="1"/>
</dbReference>
<feature type="transmembrane region" description="Helical" evidence="15">
    <location>
        <begin position="9"/>
        <end position="28"/>
    </location>
</feature>
<dbReference type="Pfam" id="PF00905">
    <property type="entry name" value="Transpeptidase"/>
    <property type="match status" value="1"/>
</dbReference>
<dbReference type="InterPro" id="IPR005311">
    <property type="entry name" value="PBP_dimer"/>
</dbReference>
<keyword evidence="6" id="KW-0645">Protease</keyword>
<evidence type="ECO:0000256" key="12">
    <source>
        <dbReference type="ARBA" id="ARBA00023136"/>
    </source>
</evidence>
<dbReference type="EMBL" id="JBHUDG010000004">
    <property type="protein sequence ID" value="MFD1629478.1"/>
    <property type="molecule type" value="Genomic_DNA"/>
</dbReference>
<evidence type="ECO:0000313" key="18">
    <source>
        <dbReference type="EMBL" id="MFD1629478.1"/>
    </source>
</evidence>